<dbReference type="SUPFAM" id="SSF52283">
    <property type="entry name" value="Formate/glycerate dehydrogenase catalytic domain-like"/>
    <property type="match status" value="1"/>
</dbReference>
<name>A0A9Q1C988_HOLLE</name>
<dbReference type="GO" id="GO:0030267">
    <property type="term" value="F:glyoxylate reductase (NADPH) activity"/>
    <property type="evidence" value="ECO:0007669"/>
    <property type="project" value="TreeGrafter"/>
</dbReference>
<dbReference type="EMBL" id="JAIZAY010000005">
    <property type="protein sequence ID" value="KAJ8041583.1"/>
    <property type="molecule type" value="Genomic_DNA"/>
</dbReference>
<feature type="domain" description="D-isomer specific 2-hydroxyacid dehydrogenase NAD-binding" evidence="6">
    <location>
        <begin position="115"/>
        <end position="289"/>
    </location>
</feature>
<dbReference type="OrthoDB" id="298012at2759"/>
<proteinExistence type="inferred from homology"/>
<evidence type="ECO:0000256" key="1">
    <source>
        <dbReference type="ARBA" id="ARBA00005854"/>
    </source>
</evidence>
<dbReference type="Proteomes" id="UP001152320">
    <property type="component" value="Chromosome 5"/>
</dbReference>
<accession>A0A9Q1C988</accession>
<dbReference type="InterPro" id="IPR036291">
    <property type="entry name" value="NAD(P)-bd_dom_sf"/>
</dbReference>
<evidence type="ECO:0000256" key="2">
    <source>
        <dbReference type="ARBA" id="ARBA00023002"/>
    </source>
</evidence>
<comment type="similarity">
    <text evidence="1 4">Belongs to the D-isomer specific 2-hydroxyacid dehydrogenase family.</text>
</comment>
<dbReference type="PROSITE" id="PS00671">
    <property type="entry name" value="D_2_HYDROXYACID_DH_3"/>
    <property type="match status" value="1"/>
</dbReference>
<organism evidence="7 8">
    <name type="scientific">Holothuria leucospilota</name>
    <name type="common">Black long sea cucumber</name>
    <name type="synonym">Mertensiothuria leucospilota</name>
    <dbReference type="NCBI Taxonomy" id="206669"/>
    <lineage>
        <taxon>Eukaryota</taxon>
        <taxon>Metazoa</taxon>
        <taxon>Echinodermata</taxon>
        <taxon>Eleutherozoa</taxon>
        <taxon>Echinozoa</taxon>
        <taxon>Holothuroidea</taxon>
        <taxon>Aspidochirotacea</taxon>
        <taxon>Aspidochirotida</taxon>
        <taxon>Holothuriidae</taxon>
        <taxon>Holothuria</taxon>
    </lineage>
</organism>
<protein>
    <recommendedName>
        <fullName evidence="3">Glyoxylate reductase/hydroxypyruvate reductase</fullName>
    </recommendedName>
</protein>
<feature type="domain" description="D-isomer specific 2-hydroxyacid dehydrogenase catalytic" evidence="5">
    <location>
        <begin position="45"/>
        <end position="320"/>
    </location>
</feature>
<dbReference type="SUPFAM" id="SSF51735">
    <property type="entry name" value="NAD(P)-binding Rossmann-fold domains"/>
    <property type="match status" value="1"/>
</dbReference>
<keyword evidence="2 4" id="KW-0560">Oxidoreductase</keyword>
<sequence length="323" mass="35705">MAPEQTILVVDGPALTIIPEFYYEMISEEFSFVRLSDFETIPEKYVNNIEGILLFPATRLNLSEDFIRRFPKLKVIANHGVGVNHIDIPLLRKHKIKLSNTPKVLSDACADHAFLLILASARRLKEALDITTGLKSLTFLGTDVFHMTLGIMGMGDIGLKVAERSKGFKMKVLYYNRNRRPEEDECRVGAVYCSSLATLLPQVDFLVICAPLTPETHKCIGAKELSSMKSTAILINASRGGIVDTDALVEALKDGTIRAAALDATDPEPLPECHPLRDMPNVIITPHMSTGTVQARSAMIRLCLRNLKAGLEDKPMPTEVYSN</sequence>
<evidence type="ECO:0000256" key="3">
    <source>
        <dbReference type="ARBA" id="ARBA00073306"/>
    </source>
</evidence>
<dbReference type="CDD" id="cd05301">
    <property type="entry name" value="GDH"/>
    <property type="match status" value="1"/>
</dbReference>
<keyword evidence="8" id="KW-1185">Reference proteome</keyword>
<dbReference type="InterPro" id="IPR006139">
    <property type="entry name" value="D-isomer_2_OHA_DH_cat_dom"/>
</dbReference>
<evidence type="ECO:0000313" key="7">
    <source>
        <dbReference type="EMBL" id="KAJ8041583.1"/>
    </source>
</evidence>
<dbReference type="GO" id="GO:0051287">
    <property type="term" value="F:NAD binding"/>
    <property type="evidence" value="ECO:0007669"/>
    <property type="project" value="InterPro"/>
</dbReference>
<reference evidence="7" key="1">
    <citation type="submission" date="2021-10" db="EMBL/GenBank/DDBJ databases">
        <title>Tropical sea cucumber genome reveals ecological adaptation and Cuvierian tubules defense mechanism.</title>
        <authorList>
            <person name="Chen T."/>
        </authorList>
    </citation>
    <scope>NUCLEOTIDE SEQUENCE</scope>
    <source>
        <strain evidence="7">Nanhai2018</strain>
        <tissue evidence="7">Muscle</tissue>
    </source>
</reference>
<dbReference type="GO" id="GO:0005829">
    <property type="term" value="C:cytosol"/>
    <property type="evidence" value="ECO:0007669"/>
    <property type="project" value="TreeGrafter"/>
</dbReference>
<comment type="caution">
    <text evidence="7">The sequence shown here is derived from an EMBL/GenBank/DDBJ whole genome shotgun (WGS) entry which is preliminary data.</text>
</comment>
<gene>
    <name evidence="7" type="ORF">HOLleu_12442</name>
</gene>
<dbReference type="GO" id="GO:0016618">
    <property type="term" value="F:hydroxypyruvate reductase [NAD(P)H] activity"/>
    <property type="evidence" value="ECO:0007669"/>
    <property type="project" value="TreeGrafter"/>
</dbReference>
<dbReference type="Pfam" id="PF02826">
    <property type="entry name" value="2-Hacid_dh_C"/>
    <property type="match status" value="1"/>
</dbReference>
<evidence type="ECO:0000256" key="4">
    <source>
        <dbReference type="RuleBase" id="RU003719"/>
    </source>
</evidence>
<dbReference type="FunFam" id="3.40.50.720:FF:000026">
    <property type="entry name" value="Glyoxylate/hydroxypyruvate reductase B"/>
    <property type="match status" value="1"/>
</dbReference>
<evidence type="ECO:0000259" key="5">
    <source>
        <dbReference type="Pfam" id="PF00389"/>
    </source>
</evidence>
<dbReference type="PANTHER" id="PTHR10996:SF257">
    <property type="entry name" value="GLYOXYLATE REDUCTASE 1"/>
    <property type="match status" value="1"/>
</dbReference>
<dbReference type="AlphaFoldDB" id="A0A9Q1C988"/>
<evidence type="ECO:0000259" key="6">
    <source>
        <dbReference type="Pfam" id="PF02826"/>
    </source>
</evidence>
<evidence type="ECO:0000313" key="8">
    <source>
        <dbReference type="Proteomes" id="UP001152320"/>
    </source>
</evidence>
<dbReference type="InterPro" id="IPR050223">
    <property type="entry name" value="D-isomer_2-hydroxyacid_DH"/>
</dbReference>
<dbReference type="Pfam" id="PF00389">
    <property type="entry name" value="2-Hacid_dh"/>
    <property type="match status" value="1"/>
</dbReference>
<dbReference type="PANTHER" id="PTHR10996">
    <property type="entry name" value="2-HYDROXYACID DEHYDROGENASE-RELATED"/>
    <property type="match status" value="1"/>
</dbReference>
<dbReference type="Gene3D" id="3.40.50.720">
    <property type="entry name" value="NAD(P)-binding Rossmann-like Domain"/>
    <property type="match status" value="2"/>
</dbReference>
<dbReference type="InterPro" id="IPR006140">
    <property type="entry name" value="D-isomer_DH_NAD-bd"/>
</dbReference>
<dbReference type="InterPro" id="IPR029753">
    <property type="entry name" value="D-isomer_DH_CS"/>
</dbReference>